<dbReference type="PANTHER" id="PTHR28450">
    <property type="entry name" value="FANCONI ANEMIA GROUP B PROTEIN"/>
    <property type="match status" value="1"/>
</dbReference>
<dbReference type="EMBL" id="CALNXK010000007">
    <property type="protein sequence ID" value="CAH3039412.1"/>
    <property type="molecule type" value="Genomic_DNA"/>
</dbReference>
<dbReference type="InterPro" id="IPR033333">
    <property type="entry name" value="FANCB"/>
</dbReference>
<evidence type="ECO:0000313" key="1">
    <source>
        <dbReference type="EMBL" id="CAH3039412.1"/>
    </source>
</evidence>
<dbReference type="PANTHER" id="PTHR28450:SF1">
    <property type="entry name" value="FANCONI ANEMIA GROUP B PROTEIN"/>
    <property type="match status" value="1"/>
</dbReference>
<keyword evidence="2" id="KW-1185">Reference proteome</keyword>
<accession>A0ABN8N4B5</accession>
<dbReference type="Proteomes" id="UP001159405">
    <property type="component" value="Unassembled WGS sequence"/>
</dbReference>
<evidence type="ECO:0008006" key="3">
    <source>
        <dbReference type="Google" id="ProtNLM"/>
    </source>
</evidence>
<organism evidence="1 2">
    <name type="scientific">Porites lobata</name>
    <dbReference type="NCBI Taxonomy" id="104759"/>
    <lineage>
        <taxon>Eukaryota</taxon>
        <taxon>Metazoa</taxon>
        <taxon>Cnidaria</taxon>
        <taxon>Anthozoa</taxon>
        <taxon>Hexacorallia</taxon>
        <taxon>Scleractinia</taxon>
        <taxon>Fungiina</taxon>
        <taxon>Poritidae</taxon>
        <taxon>Porites</taxon>
    </lineage>
</organism>
<name>A0ABN8N4B5_9CNID</name>
<proteinExistence type="predicted"/>
<evidence type="ECO:0000313" key="2">
    <source>
        <dbReference type="Proteomes" id="UP001159405"/>
    </source>
</evidence>
<protein>
    <recommendedName>
        <fullName evidence="3">Fanconi anemia group B protein</fullName>
    </recommendedName>
</protein>
<gene>
    <name evidence="1" type="ORF">PLOB_00042679</name>
</gene>
<reference evidence="1 2" key="1">
    <citation type="submission" date="2022-05" db="EMBL/GenBank/DDBJ databases">
        <authorList>
            <consortium name="Genoscope - CEA"/>
            <person name="William W."/>
        </authorList>
    </citation>
    <scope>NUCLEOTIDE SEQUENCE [LARGE SCALE GENOMIC DNA]</scope>
</reference>
<sequence>MAVYEAFNGDVISFATENATRNMDRHIALQVHHFSKSSGSFEKTLDKVLSLNISTFCQLQVWRVKCSLDIRFGIYRPCILLRQASSKNDNMEKYHVFLLESYDSLIMIGSFEVNRTGKAQIEFHLIDGPAVCWAVEGCVVFARYDPKLEKMTVETINVIDSLNKPPVEEFNLFWCGLLRDETVAMGTKLHVTSDGENVLTRWTCISHPQNHIQEIPLIPNVYIPIVTFILIRDVSFGQSETMYDGLEVFLTTNHGQLLKFMDGHLKNCWPLPFNDACRIWILEPEPGEVMVMIASQKKKVCVVNCKKNQVVKEYDDIELVLVDDFLESGHEQVLFLQTNLNMRTESGELSRYFLIDMAKGMVSIDSEGSKGSASSQPQPVTDSLLKTAQALQTRLQARASALHEAKMECHEKWKMVERCCKVLKEVTSSDDPGSKVKKEKCPGLYCLLEGARTDGEQDSAAAKMPRSTLSVSEIWQRIVHDQWIVGVDVENTSESSVSDFVVGLVSCQPDGLTYTSKASFCSGDTCHHKQPGMSADSEFHSNWRSLSSKRQKRDRETTAVNQEKLLPGDQTSLTVVASLPRFAHSDSSSVSVVVTWTSENMDRSNDRHSMHCGDVTLHFEQIINGSLNVKSGVDLKSTQHNIEALRSVSIETKLSLRSRFSSSYHVALLVKTLMRDVPVIQATEGADYSIMFGQLLLALQDNGPLGGAGIVLSGEDRITLITRNKKQAYLLLHRLRQVLPPDVSILADPSLELSAVKNSVCTMNHEVTNLQQNLHKLIEKASGSRASLGTEGGQEHGNDGVGALRDGFERKRAREAMRGENISSEQSDILQMWSDFVQCQISSDCAVAKS</sequence>
<comment type="caution">
    <text evidence="1">The sequence shown here is derived from an EMBL/GenBank/DDBJ whole genome shotgun (WGS) entry which is preliminary data.</text>
</comment>